<feature type="signal peptide" evidence="1">
    <location>
        <begin position="1"/>
        <end position="16"/>
    </location>
</feature>
<keyword evidence="1" id="KW-0732">Signal</keyword>
<protein>
    <submittedName>
        <fullName evidence="2">Uncharacterized protein</fullName>
    </submittedName>
</protein>
<evidence type="ECO:0000256" key="1">
    <source>
        <dbReference type="SAM" id="SignalP"/>
    </source>
</evidence>
<feature type="non-terminal residue" evidence="2">
    <location>
        <position position="1"/>
    </location>
</feature>
<evidence type="ECO:0000313" key="3">
    <source>
        <dbReference type="Proteomes" id="UP001432027"/>
    </source>
</evidence>
<dbReference type="Proteomes" id="UP001432027">
    <property type="component" value="Unassembled WGS sequence"/>
</dbReference>
<gene>
    <name evidence="2" type="ORF">PENTCL1PPCAC_19352</name>
</gene>
<dbReference type="AlphaFoldDB" id="A0AAV5TSH4"/>
<feature type="chain" id="PRO_5043461912" evidence="1">
    <location>
        <begin position="17"/>
        <end position="204"/>
    </location>
</feature>
<comment type="caution">
    <text evidence="2">The sequence shown here is derived from an EMBL/GenBank/DDBJ whole genome shotgun (WGS) entry which is preliminary data.</text>
</comment>
<dbReference type="EMBL" id="BTSX01000004">
    <property type="protein sequence ID" value="GMS97177.1"/>
    <property type="molecule type" value="Genomic_DNA"/>
</dbReference>
<keyword evidence="3" id="KW-1185">Reference proteome</keyword>
<proteinExistence type="predicted"/>
<organism evidence="2 3">
    <name type="scientific">Pristionchus entomophagus</name>
    <dbReference type="NCBI Taxonomy" id="358040"/>
    <lineage>
        <taxon>Eukaryota</taxon>
        <taxon>Metazoa</taxon>
        <taxon>Ecdysozoa</taxon>
        <taxon>Nematoda</taxon>
        <taxon>Chromadorea</taxon>
        <taxon>Rhabditida</taxon>
        <taxon>Rhabditina</taxon>
        <taxon>Diplogasteromorpha</taxon>
        <taxon>Diplogasteroidea</taxon>
        <taxon>Neodiplogasteridae</taxon>
        <taxon>Pristionchus</taxon>
    </lineage>
</organism>
<sequence>IALVAFLVGAVAATIAEFEADFPQPDDLFLYTIERSRREDASTTTTTTLAPAETTTTTAAVTTTALPSTTTSATTIAPIAVTTTALPSTLAPITVTSLPVNLFQQQPGVLTIPAGTGLTYNTGLQLNNLGWAGQPYRYEPQLGLRTFPTGGYRFTHALVAPAAPAALARNYAPSQFAPLSPYSAPTFGAAPYYGAWPDVGKRLW</sequence>
<name>A0AAV5TSH4_9BILA</name>
<evidence type="ECO:0000313" key="2">
    <source>
        <dbReference type="EMBL" id="GMS97177.1"/>
    </source>
</evidence>
<reference evidence="2" key="1">
    <citation type="submission" date="2023-10" db="EMBL/GenBank/DDBJ databases">
        <title>Genome assembly of Pristionchus species.</title>
        <authorList>
            <person name="Yoshida K."/>
            <person name="Sommer R.J."/>
        </authorList>
    </citation>
    <scope>NUCLEOTIDE SEQUENCE</scope>
    <source>
        <strain evidence="2">RS0144</strain>
    </source>
</reference>
<accession>A0AAV5TSH4</accession>